<dbReference type="Gramene" id="OE9A046864T1">
    <property type="protein sequence ID" value="OE9A046864C1"/>
    <property type="gene ID" value="OE9A046864"/>
</dbReference>
<organism evidence="1 2">
    <name type="scientific">Olea europaea subsp. europaea</name>
    <dbReference type="NCBI Taxonomy" id="158383"/>
    <lineage>
        <taxon>Eukaryota</taxon>
        <taxon>Viridiplantae</taxon>
        <taxon>Streptophyta</taxon>
        <taxon>Embryophyta</taxon>
        <taxon>Tracheophyta</taxon>
        <taxon>Spermatophyta</taxon>
        <taxon>Magnoliopsida</taxon>
        <taxon>eudicotyledons</taxon>
        <taxon>Gunneridae</taxon>
        <taxon>Pentapetalae</taxon>
        <taxon>asterids</taxon>
        <taxon>lamiids</taxon>
        <taxon>Lamiales</taxon>
        <taxon>Oleaceae</taxon>
        <taxon>Oleeae</taxon>
        <taxon>Olea</taxon>
    </lineage>
</organism>
<name>A0A8S0R2Q0_OLEEU</name>
<protein>
    <submittedName>
        <fullName evidence="1">Uncharacterized protein</fullName>
    </submittedName>
</protein>
<accession>A0A8S0R2Q0</accession>
<evidence type="ECO:0000313" key="1">
    <source>
        <dbReference type="EMBL" id="CAA2972918.1"/>
    </source>
</evidence>
<keyword evidence="2" id="KW-1185">Reference proteome</keyword>
<sequence length="185" mass="21450">MATPIYQYDPSLIFCSQSHDLLSDFAQFLLPFEDGPQIQLVQSSDNSNTPTPSTLGYRLTRLDLNPLTRKSNICRSVLLRHEHLLPRPNFRRHLHSCFHGMDDEGSHWGYFPANMSYNTTGIEPIPAATPSRRFDTRTDTRKCAKWDPQEHCIFISTVEHVTTKGHRRGKCFTTAEWERIRELFN</sequence>
<dbReference type="AlphaFoldDB" id="A0A8S0R2Q0"/>
<proteinExistence type="predicted"/>
<reference evidence="1 2" key="1">
    <citation type="submission" date="2019-12" db="EMBL/GenBank/DDBJ databases">
        <authorList>
            <person name="Alioto T."/>
            <person name="Alioto T."/>
            <person name="Gomez Garrido J."/>
        </authorList>
    </citation>
    <scope>NUCLEOTIDE SEQUENCE [LARGE SCALE GENOMIC DNA]</scope>
</reference>
<dbReference type="Proteomes" id="UP000594638">
    <property type="component" value="Unassembled WGS sequence"/>
</dbReference>
<gene>
    <name evidence="1" type="ORF">OLEA9_A046864</name>
</gene>
<comment type="caution">
    <text evidence="1">The sequence shown here is derived from an EMBL/GenBank/DDBJ whole genome shotgun (WGS) entry which is preliminary data.</text>
</comment>
<dbReference type="EMBL" id="CACTIH010002075">
    <property type="protein sequence ID" value="CAA2972918.1"/>
    <property type="molecule type" value="Genomic_DNA"/>
</dbReference>
<evidence type="ECO:0000313" key="2">
    <source>
        <dbReference type="Proteomes" id="UP000594638"/>
    </source>
</evidence>